<keyword evidence="2" id="KW-1185">Reference proteome</keyword>
<name>A0ACB7XZX6_9ERIC</name>
<evidence type="ECO:0000313" key="1">
    <source>
        <dbReference type="EMBL" id="KAH7846543.1"/>
    </source>
</evidence>
<dbReference type="EMBL" id="CM037155">
    <property type="protein sequence ID" value="KAH7846543.1"/>
    <property type="molecule type" value="Genomic_DNA"/>
</dbReference>
<proteinExistence type="predicted"/>
<dbReference type="Proteomes" id="UP000828048">
    <property type="component" value="Chromosome 5"/>
</dbReference>
<reference evidence="1 2" key="1">
    <citation type="journal article" date="2021" name="Hortic Res">
        <title>High-quality reference genome and annotation aids understanding of berry development for evergreen blueberry (Vaccinium darrowii).</title>
        <authorList>
            <person name="Yu J."/>
            <person name="Hulse-Kemp A.M."/>
            <person name="Babiker E."/>
            <person name="Staton M."/>
        </authorList>
    </citation>
    <scope>NUCLEOTIDE SEQUENCE [LARGE SCALE GENOMIC DNA]</scope>
    <source>
        <strain evidence="2">cv. NJ 8807/NJ 8810</strain>
        <tissue evidence="1">Young leaf</tissue>
    </source>
</reference>
<evidence type="ECO:0000313" key="2">
    <source>
        <dbReference type="Proteomes" id="UP000828048"/>
    </source>
</evidence>
<gene>
    <name evidence="1" type="ORF">Vadar_015188</name>
</gene>
<protein>
    <submittedName>
        <fullName evidence="1">Uncharacterized protein</fullName>
    </submittedName>
</protein>
<organism evidence="1 2">
    <name type="scientific">Vaccinium darrowii</name>
    <dbReference type="NCBI Taxonomy" id="229202"/>
    <lineage>
        <taxon>Eukaryota</taxon>
        <taxon>Viridiplantae</taxon>
        <taxon>Streptophyta</taxon>
        <taxon>Embryophyta</taxon>
        <taxon>Tracheophyta</taxon>
        <taxon>Spermatophyta</taxon>
        <taxon>Magnoliopsida</taxon>
        <taxon>eudicotyledons</taxon>
        <taxon>Gunneridae</taxon>
        <taxon>Pentapetalae</taxon>
        <taxon>asterids</taxon>
        <taxon>Ericales</taxon>
        <taxon>Ericaceae</taxon>
        <taxon>Vaccinioideae</taxon>
        <taxon>Vaccinieae</taxon>
        <taxon>Vaccinium</taxon>
    </lineage>
</organism>
<comment type="caution">
    <text evidence="1">The sequence shown here is derived from an EMBL/GenBank/DDBJ whole genome shotgun (WGS) entry which is preliminary data.</text>
</comment>
<accession>A0ACB7XZX6</accession>
<sequence length="156" mass="17376">MSTAAHLGRMSALPKPKPKEHYGASTAGVGATQAKLSQASKMRSGATKALPTYMPKNKKIFLRSLHEGWHRAPPREQRLVWKCLRIAAMRKSFASDVHIVVYLKSLMEIKKDGITWGKEEEIGSAMKSWSNQVQGLIAPSSLFFLQNCFSHPRSIV</sequence>